<proteinExistence type="predicted"/>
<protein>
    <submittedName>
        <fullName evidence="1">Uncharacterized protein</fullName>
    </submittedName>
</protein>
<dbReference type="Proteomes" id="UP000326582">
    <property type="component" value="Chromosome 4"/>
</dbReference>
<name>A0ACD0WKK6_CLALS</name>
<gene>
    <name evidence="1" type="ORF">EJF14_40024</name>
</gene>
<accession>A0ACD0WKK6</accession>
<evidence type="ECO:0000313" key="2">
    <source>
        <dbReference type="Proteomes" id="UP000326582"/>
    </source>
</evidence>
<sequence>MAIIRVIKLGVIRLLLIAYACSLDRRHSSCSIVVFYLMYRVIRSAFILFSASESRFTRFSHSLFELVWRSSLLFDFLISQLYSFDRSARFWIPMICPIYSIFSLNPSAPTFIDSVLGSLMLVIFYSNFFSWVNHPLYSFHIVHLQFGPRFICMPICSNAIVCSVT</sequence>
<evidence type="ECO:0000313" key="1">
    <source>
        <dbReference type="EMBL" id="QFZ28002.1"/>
    </source>
</evidence>
<dbReference type="EMBL" id="CP038487">
    <property type="protein sequence ID" value="QFZ28002.1"/>
    <property type="molecule type" value="Genomic_DNA"/>
</dbReference>
<organism evidence="1 2">
    <name type="scientific">Clavispora lusitaniae</name>
    <name type="common">Candida lusitaniae</name>
    <dbReference type="NCBI Taxonomy" id="36911"/>
    <lineage>
        <taxon>Eukaryota</taxon>
        <taxon>Fungi</taxon>
        <taxon>Dikarya</taxon>
        <taxon>Ascomycota</taxon>
        <taxon>Saccharomycotina</taxon>
        <taxon>Pichiomycetes</taxon>
        <taxon>Metschnikowiaceae</taxon>
        <taxon>Clavispora</taxon>
    </lineage>
</organism>
<reference evidence="2" key="1">
    <citation type="journal article" date="2019" name="MBio">
        <title>Comparative genomics for the elucidation of multidrug resistance (MDR) in Candida lusitaniae.</title>
        <authorList>
            <person name="Kannan A."/>
            <person name="Asner S.A."/>
            <person name="Trachsel E."/>
            <person name="Kelly S."/>
            <person name="Parker J."/>
            <person name="Sanglard D."/>
        </authorList>
    </citation>
    <scope>NUCLEOTIDE SEQUENCE [LARGE SCALE GENOMIC DNA]</scope>
    <source>
        <strain evidence="2">P1</strain>
    </source>
</reference>
<keyword evidence="2" id="KW-1185">Reference proteome</keyword>